<evidence type="ECO:0000313" key="3">
    <source>
        <dbReference type="Proteomes" id="UP001415857"/>
    </source>
</evidence>
<organism evidence="2 3">
    <name type="scientific">Liquidambar formosana</name>
    <name type="common">Formosan gum</name>
    <dbReference type="NCBI Taxonomy" id="63359"/>
    <lineage>
        <taxon>Eukaryota</taxon>
        <taxon>Viridiplantae</taxon>
        <taxon>Streptophyta</taxon>
        <taxon>Embryophyta</taxon>
        <taxon>Tracheophyta</taxon>
        <taxon>Spermatophyta</taxon>
        <taxon>Magnoliopsida</taxon>
        <taxon>eudicotyledons</taxon>
        <taxon>Gunneridae</taxon>
        <taxon>Pentapetalae</taxon>
        <taxon>Saxifragales</taxon>
        <taxon>Altingiaceae</taxon>
        <taxon>Liquidambar</taxon>
    </lineage>
</organism>
<dbReference type="EMBL" id="JBBPBK010000007">
    <property type="protein sequence ID" value="KAK9281565.1"/>
    <property type="molecule type" value="Genomic_DNA"/>
</dbReference>
<dbReference type="AlphaFoldDB" id="A0AAP0RPB8"/>
<keyword evidence="1" id="KW-0472">Membrane</keyword>
<keyword evidence="3" id="KW-1185">Reference proteome</keyword>
<evidence type="ECO:0000313" key="2">
    <source>
        <dbReference type="EMBL" id="KAK9281565.1"/>
    </source>
</evidence>
<protein>
    <submittedName>
        <fullName evidence="2">Uncharacterized protein</fullName>
    </submittedName>
</protein>
<keyword evidence="1" id="KW-1133">Transmembrane helix</keyword>
<feature type="transmembrane region" description="Helical" evidence="1">
    <location>
        <begin position="12"/>
        <end position="29"/>
    </location>
</feature>
<keyword evidence="1" id="KW-0812">Transmembrane</keyword>
<comment type="caution">
    <text evidence="2">The sequence shown here is derived from an EMBL/GenBank/DDBJ whole genome shotgun (WGS) entry which is preliminary data.</text>
</comment>
<evidence type="ECO:0000256" key="1">
    <source>
        <dbReference type="SAM" id="Phobius"/>
    </source>
</evidence>
<gene>
    <name evidence="2" type="ORF">L1049_004468</name>
</gene>
<proteinExistence type="predicted"/>
<name>A0AAP0RPB8_LIQFO</name>
<reference evidence="2 3" key="1">
    <citation type="journal article" date="2024" name="Plant J.">
        <title>Genome sequences and population genomics reveal climatic adaptation and genomic divergence between two closely related sweetgum species.</title>
        <authorList>
            <person name="Xu W.Q."/>
            <person name="Ren C.Q."/>
            <person name="Zhang X.Y."/>
            <person name="Comes H.P."/>
            <person name="Liu X.H."/>
            <person name="Li Y.G."/>
            <person name="Kettle C.J."/>
            <person name="Jalonen R."/>
            <person name="Gaisberger H."/>
            <person name="Ma Y.Z."/>
            <person name="Qiu Y.X."/>
        </authorList>
    </citation>
    <scope>NUCLEOTIDE SEQUENCE [LARGE SCALE GENOMIC DNA]</scope>
    <source>
        <strain evidence="2">Hangzhou</strain>
    </source>
</reference>
<dbReference type="Proteomes" id="UP001415857">
    <property type="component" value="Unassembled WGS sequence"/>
</dbReference>
<accession>A0AAP0RPB8</accession>
<sequence>MDDECRGAWTPVYKLWFIFIPVLAVCVFTEESTVLASDIASLGDSEPDLIGHKPARRNLHDKASKYVHFNCANPVMDYFMVTFTGLKNWLMTREL</sequence>